<dbReference type="GO" id="GO:0004644">
    <property type="term" value="F:phosphoribosylglycinamide formyltransferase activity"/>
    <property type="evidence" value="ECO:0007669"/>
    <property type="project" value="UniProtKB-EC"/>
</dbReference>
<keyword evidence="4" id="KW-0658">Purine biosynthesis</keyword>
<dbReference type="PANTHER" id="PTHR43369:SF2">
    <property type="entry name" value="PHOSPHORIBOSYLGLYCINAMIDE FORMYLTRANSFERASE"/>
    <property type="match status" value="1"/>
</dbReference>
<dbReference type="EMBL" id="SOHY01000150">
    <property type="protein sequence ID" value="TEU02247.1"/>
    <property type="molecule type" value="Genomic_DNA"/>
</dbReference>
<dbReference type="EC" id="2.1.2.2" evidence="2"/>
<sequence length="287" mass="33403">MADKTYKIGWFSTGRDEAAGQLLKVIYDNIKKKKLRNLAISFVFSDRIKGEKKESDCFFRLVENLRINLVTLSSREFKPEMRKKGLKLAEKGNPALINHWRSLYHLQVTKLIDEFRIDLIVLAGYMLIVGRDLCHNYPMINLHPALPGGPRGTWQEVIWELIKQKAKESGVMMHLVTPQLDAGPILTYCSFSLKGDKFDHLWKKMEEKLKRKILEKIKEEEGEEEPLFRKIREEGVKRELPLIVYTLKAISEEKIKLKEGKIISEGQEIDGYCLNEEIEKEIKNETD</sequence>
<protein>
    <recommendedName>
        <fullName evidence="2">phosphoribosylglycinamide formyltransferase 1</fullName>
        <ecNumber evidence="2">2.1.2.2</ecNumber>
    </recommendedName>
</protein>
<evidence type="ECO:0000256" key="3">
    <source>
        <dbReference type="ARBA" id="ARBA00022679"/>
    </source>
</evidence>
<evidence type="ECO:0000256" key="2">
    <source>
        <dbReference type="ARBA" id="ARBA00012254"/>
    </source>
</evidence>
<dbReference type="Pfam" id="PF00551">
    <property type="entry name" value="Formyl_trans_N"/>
    <property type="match status" value="1"/>
</dbReference>
<evidence type="ECO:0000256" key="4">
    <source>
        <dbReference type="ARBA" id="ARBA00022755"/>
    </source>
</evidence>
<keyword evidence="3 6" id="KW-0808">Transferase</keyword>
<dbReference type="InterPro" id="IPR002376">
    <property type="entry name" value="Formyl_transf_N"/>
</dbReference>
<name>A0A523ZER2_UNCAE</name>
<dbReference type="GO" id="GO:0006189">
    <property type="term" value="P:'de novo' IMP biosynthetic process"/>
    <property type="evidence" value="ECO:0007669"/>
    <property type="project" value="TreeGrafter"/>
</dbReference>
<dbReference type="PANTHER" id="PTHR43369">
    <property type="entry name" value="PHOSPHORIBOSYLGLYCINAMIDE FORMYLTRANSFERASE"/>
    <property type="match status" value="1"/>
</dbReference>
<reference evidence="6 7" key="1">
    <citation type="submission" date="2019-03" db="EMBL/GenBank/DDBJ databases">
        <title>Metabolic potential of uncultured bacteria and archaea associated with petroleum seepage in deep-sea sediments.</title>
        <authorList>
            <person name="Dong X."/>
            <person name="Hubert C."/>
        </authorList>
    </citation>
    <scope>NUCLEOTIDE SEQUENCE [LARGE SCALE GENOMIC DNA]</scope>
    <source>
        <strain evidence="6">E26_bin6</strain>
    </source>
</reference>
<dbReference type="GO" id="GO:0005737">
    <property type="term" value="C:cytoplasm"/>
    <property type="evidence" value="ECO:0007669"/>
    <property type="project" value="TreeGrafter"/>
</dbReference>
<dbReference type="Gene3D" id="3.40.50.170">
    <property type="entry name" value="Formyl transferase, N-terminal domain"/>
    <property type="match status" value="1"/>
</dbReference>
<dbReference type="SUPFAM" id="SSF53328">
    <property type="entry name" value="Formyltransferase"/>
    <property type="match status" value="1"/>
</dbReference>
<organism evidence="6 7">
    <name type="scientific">Aerophobetes bacterium</name>
    <dbReference type="NCBI Taxonomy" id="2030807"/>
    <lineage>
        <taxon>Bacteria</taxon>
        <taxon>Candidatus Aerophobota</taxon>
    </lineage>
</organism>
<dbReference type="Proteomes" id="UP000316674">
    <property type="component" value="Unassembled WGS sequence"/>
</dbReference>
<evidence type="ECO:0000259" key="5">
    <source>
        <dbReference type="Pfam" id="PF00551"/>
    </source>
</evidence>
<dbReference type="AlphaFoldDB" id="A0A523ZER2"/>
<proteinExistence type="predicted"/>
<evidence type="ECO:0000313" key="6">
    <source>
        <dbReference type="EMBL" id="TEU02247.1"/>
    </source>
</evidence>
<dbReference type="InterPro" id="IPR036477">
    <property type="entry name" value="Formyl_transf_N_sf"/>
</dbReference>
<accession>A0A523ZER2</accession>
<gene>
    <name evidence="6" type="ORF">E3I16_02405</name>
</gene>
<feature type="domain" description="Formyl transferase N-terminal" evidence="5">
    <location>
        <begin position="101"/>
        <end position="188"/>
    </location>
</feature>
<evidence type="ECO:0000256" key="1">
    <source>
        <dbReference type="ARBA" id="ARBA00005054"/>
    </source>
</evidence>
<comment type="pathway">
    <text evidence="1">Purine metabolism; IMP biosynthesis via de novo pathway; N(2)-formyl-N(1)-(5-phospho-D-ribosyl)glycinamide from N(1)-(5-phospho-D-ribosyl)glycinamide (10-formyl THF route): step 1/1.</text>
</comment>
<comment type="caution">
    <text evidence="6">The sequence shown here is derived from an EMBL/GenBank/DDBJ whole genome shotgun (WGS) entry which is preliminary data.</text>
</comment>
<evidence type="ECO:0000313" key="7">
    <source>
        <dbReference type="Proteomes" id="UP000316674"/>
    </source>
</evidence>